<feature type="region of interest" description="Disordered" evidence="1">
    <location>
        <begin position="97"/>
        <end position="116"/>
    </location>
</feature>
<dbReference type="Pfam" id="PF08310">
    <property type="entry name" value="LGFP"/>
    <property type="match status" value="1"/>
</dbReference>
<name>A0A0J8U0D3_9MYCO</name>
<dbReference type="PATRIC" id="fig|451644.5.peg.5852"/>
<proteinExistence type="predicted"/>
<gene>
    <name evidence="3" type="ORF">ACT17_28555</name>
</gene>
<evidence type="ECO:0000256" key="2">
    <source>
        <dbReference type="SAM" id="SignalP"/>
    </source>
</evidence>
<feature type="chain" id="PRO_5039473371" description="Protein PS1" evidence="2">
    <location>
        <begin position="26"/>
        <end position="204"/>
    </location>
</feature>
<dbReference type="AlphaFoldDB" id="A0A0J8U0D3"/>
<dbReference type="Proteomes" id="UP000037594">
    <property type="component" value="Unassembled WGS sequence"/>
</dbReference>
<sequence>MDQKLMKRAGALAAAFAITGAAAIACSEESKDQTRDALSSATSAASSAVDAGTSKAKEGASSASSAVSSAIEGAPSTVNAPGVGEVVLDPPIAEEYSDAGGEAKLGPPTAQPEKVGDGTVQAFANGTIFSSPSTGAHVVQGEILRVYTANGGPAGKLGFPTEDEDETGGGPDAANGGWISEFQHGTITWLNKGDGTFAETVTPK</sequence>
<dbReference type="InterPro" id="IPR013207">
    <property type="entry name" value="LGFP"/>
</dbReference>
<evidence type="ECO:0000313" key="3">
    <source>
        <dbReference type="EMBL" id="KMV14757.1"/>
    </source>
</evidence>
<evidence type="ECO:0008006" key="5">
    <source>
        <dbReference type="Google" id="ProtNLM"/>
    </source>
</evidence>
<dbReference type="RefSeq" id="WP_019348051.1">
    <property type="nucleotide sequence ID" value="NZ_AGSZ01000648.1"/>
</dbReference>
<evidence type="ECO:0000256" key="1">
    <source>
        <dbReference type="SAM" id="MobiDB-lite"/>
    </source>
</evidence>
<feature type="region of interest" description="Disordered" evidence="1">
    <location>
        <begin position="157"/>
        <end position="178"/>
    </location>
</feature>
<feature type="region of interest" description="Disordered" evidence="1">
    <location>
        <begin position="29"/>
        <end position="63"/>
    </location>
</feature>
<protein>
    <recommendedName>
        <fullName evidence="5">Protein PS1</fullName>
    </recommendedName>
</protein>
<comment type="caution">
    <text evidence="3">The sequence shown here is derived from an EMBL/GenBank/DDBJ whole genome shotgun (WGS) entry which is preliminary data.</text>
</comment>
<feature type="signal peptide" evidence="2">
    <location>
        <begin position="1"/>
        <end position="25"/>
    </location>
</feature>
<dbReference type="EMBL" id="LFOD01000040">
    <property type="protein sequence ID" value="KMV14757.1"/>
    <property type="molecule type" value="Genomic_DNA"/>
</dbReference>
<feature type="compositionally biased region" description="Low complexity" evidence="1">
    <location>
        <begin position="36"/>
        <end position="63"/>
    </location>
</feature>
<accession>A0A0J8U0D3</accession>
<dbReference type="PROSITE" id="PS51257">
    <property type="entry name" value="PROKAR_LIPOPROTEIN"/>
    <property type="match status" value="1"/>
</dbReference>
<organism evidence="3 4">
    <name type="scientific">Mycolicibacterium conceptionense</name>
    <dbReference type="NCBI Taxonomy" id="451644"/>
    <lineage>
        <taxon>Bacteria</taxon>
        <taxon>Bacillati</taxon>
        <taxon>Actinomycetota</taxon>
        <taxon>Actinomycetes</taxon>
        <taxon>Mycobacteriales</taxon>
        <taxon>Mycobacteriaceae</taxon>
        <taxon>Mycolicibacterium</taxon>
    </lineage>
</organism>
<reference evidence="3 4" key="1">
    <citation type="submission" date="2015-06" db="EMBL/GenBank/DDBJ databases">
        <title>Genome sequence of Mycobacterium conceptionense strain MLE.</title>
        <authorList>
            <person name="Greninger A.L."/>
            <person name="Cunningham G."/>
            <person name="Chiu C.Y."/>
            <person name="Miller S."/>
        </authorList>
    </citation>
    <scope>NUCLEOTIDE SEQUENCE [LARGE SCALE GENOMIC DNA]</scope>
    <source>
        <strain evidence="3 4">MLE</strain>
    </source>
</reference>
<keyword evidence="2" id="KW-0732">Signal</keyword>
<evidence type="ECO:0000313" key="4">
    <source>
        <dbReference type="Proteomes" id="UP000037594"/>
    </source>
</evidence>